<keyword evidence="3" id="KW-0175">Coiled coil</keyword>
<protein>
    <submittedName>
        <fullName evidence="5">RND transporter</fullName>
    </submittedName>
</protein>
<comment type="similarity">
    <text evidence="1 2">Belongs to the outer membrane factor (OMF) (TC 1.B.17) family.</text>
</comment>
<comment type="caution">
    <text evidence="5">The sequence shown here is derived from an EMBL/GenBank/DDBJ whole genome shotgun (WGS) entry which is preliminary data.</text>
</comment>
<keyword evidence="2" id="KW-0449">Lipoprotein</keyword>
<dbReference type="InterPro" id="IPR003423">
    <property type="entry name" value="OMP_efflux"/>
</dbReference>
<dbReference type="PANTHER" id="PTHR30203">
    <property type="entry name" value="OUTER MEMBRANE CATION EFFLUX PROTEIN"/>
    <property type="match status" value="1"/>
</dbReference>
<keyword evidence="2" id="KW-0472">Membrane</keyword>
<name>A0A8J3E2Y6_9PROT</name>
<dbReference type="PROSITE" id="PS51257">
    <property type="entry name" value="PROKAR_LIPOPROTEIN"/>
    <property type="match status" value="1"/>
</dbReference>
<evidence type="ECO:0000256" key="3">
    <source>
        <dbReference type="SAM" id="Coils"/>
    </source>
</evidence>
<accession>A0A8J3E2Y6</accession>
<sequence>MRHRSGFLSAAPTSAAPLLVVGALVAGCTVGPDYEKPPAPEADAFKEAPPAPVADAGVWQPARPADGSPRGNWWVVFGDPTLNTLEDQVTAANQDLKIAAARFQQARALVGVSRAAEFPTLSVAPGVASVRQSLHRPYVSSTHTSGDFTLPFDATYEVDLWGRIGRSVTAAGEEAQASAADLETADLSLHAELAVDYFNLRSADAQKQLLDDSVKAFADALQLTINRARGGAAPESDVAQAQTQLDVTRVQATDVTVERAQFEHAIATLTGQAPAKFSLAPAPLTLREPTIPVGLPSGLLERRPDIAAAERRMAEANEQIGIAQAAYYPSLVLNSAVGLEGDQITDWFSWPSRLWSVGLSLSETLFDGGRRDSLSEAARAAYDANVANYRQTTLDAFQQVEDNLAALRILQQEAQQQDEAVAAAQNSLQLFTTRYLGGRDTYLQVITAQTAALSNQRNQVEIQRRRMEASVLLVKALGGGWSTDELPTLDKIEKASAEPTTAAKAD</sequence>
<dbReference type="InterPro" id="IPR010131">
    <property type="entry name" value="MdtP/NodT-like"/>
</dbReference>
<reference evidence="5" key="1">
    <citation type="journal article" date="2014" name="Int. J. Syst. Evol. Microbiol.">
        <title>Complete genome sequence of Corynebacterium casei LMG S-19264T (=DSM 44701T), isolated from a smear-ripened cheese.</title>
        <authorList>
            <consortium name="US DOE Joint Genome Institute (JGI-PGF)"/>
            <person name="Walter F."/>
            <person name="Albersmeier A."/>
            <person name="Kalinowski J."/>
            <person name="Ruckert C."/>
        </authorList>
    </citation>
    <scope>NUCLEOTIDE SEQUENCE</scope>
    <source>
        <strain evidence="5">CGMCC 1.15725</strain>
    </source>
</reference>
<dbReference type="AlphaFoldDB" id="A0A8J3E2Y6"/>
<evidence type="ECO:0000256" key="2">
    <source>
        <dbReference type="RuleBase" id="RU362097"/>
    </source>
</evidence>
<keyword evidence="2" id="KW-0812">Transmembrane</keyword>
<dbReference type="EMBL" id="BMJQ01000004">
    <property type="protein sequence ID" value="GGF14668.1"/>
    <property type="molecule type" value="Genomic_DNA"/>
</dbReference>
<evidence type="ECO:0000313" key="6">
    <source>
        <dbReference type="Proteomes" id="UP000646365"/>
    </source>
</evidence>
<dbReference type="GO" id="GO:0005886">
    <property type="term" value="C:plasma membrane"/>
    <property type="evidence" value="ECO:0007669"/>
    <property type="project" value="UniProtKB-SubCell"/>
</dbReference>
<dbReference type="PANTHER" id="PTHR30203:SF33">
    <property type="entry name" value="BLR4455 PROTEIN"/>
    <property type="match status" value="1"/>
</dbReference>
<reference evidence="5" key="2">
    <citation type="submission" date="2020-09" db="EMBL/GenBank/DDBJ databases">
        <authorList>
            <person name="Sun Q."/>
            <person name="Zhou Y."/>
        </authorList>
    </citation>
    <scope>NUCLEOTIDE SEQUENCE</scope>
    <source>
        <strain evidence="5">CGMCC 1.15725</strain>
    </source>
</reference>
<evidence type="ECO:0000256" key="1">
    <source>
        <dbReference type="ARBA" id="ARBA00007613"/>
    </source>
</evidence>
<organism evidence="5 6">
    <name type="scientific">Aliidongia dinghuensis</name>
    <dbReference type="NCBI Taxonomy" id="1867774"/>
    <lineage>
        <taxon>Bacteria</taxon>
        <taxon>Pseudomonadati</taxon>
        <taxon>Pseudomonadota</taxon>
        <taxon>Alphaproteobacteria</taxon>
        <taxon>Rhodospirillales</taxon>
        <taxon>Dongiaceae</taxon>
        <taxon>Aliidongia</taxon>
    </lineage>
</organism>
<dbReference type="Gene3D" id="1.20.1600.10">
    <property type="entry name" value="Outer membrane efflux proteins (OEP)"/>
    <property type="match status" value="1"/>
</dbReference>
<gene>
    <name evidence="5" type="ORF">GCM10011611_20570</name>
</gene>
<feature type="region of interest" description="Disordered" evidence="4">
    <location>
        <begin position="37"/>
        <end position="66"/>
    </location>
</feature>
<dbReference type="GO" id="GO:0015562">
    <property type="term" value="F:efflux transmembrane transporter activity"/>
    <property type="evidence" value="ECO:0007669"/>
    <property type="project" value="InterPro"/>
</dbReference>
<comment type="subcellular location">
    <subcellularLocation>
        <location evidence="2">Cell membrane</location>
        <topology evidence="2">Lipid-anchor</topology>
    </subcellularLocation>
</comment>
<evidence type="ECO:0000256" key="4">
    <source>
        <dbReference type="SAM" id="MobiDB-lite"/>
    </source>
</evidence>
<keyword evidence="6" id="KW-1185">Reference proteome</keyword>
<dbReference type="Gene3D" id="2.20.200.10">
    <property type="entry name" value="Outer membrane efflux proteins (OEP)"/>
    <property type="match status" value="1"/>
</dbReference>
<keyword evidence="2" id="KW-1134">Transmembrane beta strand</keyword>
<evidence type="ECO:0000313" key="5">
    <source>
        <dbReference type="EMBL" id="GGF14668.1"/>
    </source>
</evidence>
<dbReference type="SUPFAM" id="SSF56954">
    <property type="entry name" value="Outer membrane efflux proteins (OEP)"/>
    <property type="match status" value="1"/>
</dbReference>
<dbReference type="NCBIfam" id="TIGR01845">
    <property type="entry name" value="outer_NodT"/>
    <property type="match status" value="1"/>
</dbReference>
<proteinExistence type="inferred from homology"/>
<feature type="compositionally biased region" description="Basic and acidic residues" evidence="4">
    <location>
        <begin position="37"/>
        <end position="46"/>
    </location>
</feature>
<dbReference type="Pfam" id="PF02321">
    <property type="entry name" value="OEP"/>
    <property type="match status" value="2"/>
</dbReference>
<keyword evidence="2" id="KW-0564">Palmitate</keyword>
<feature type="coiled-coil region" evidence="3">
    <location>
        <begin position="397"/>
        <end position="427"/>
    </location>
</feature>
<dbReference type="Proteomes" id="UP000646365">
    <property type="component" value="Unassembled WGS sequence"/>
</dbReference>